<accession>A0A9P5ZGI6</accession>
<gene>
    <name evidence="1" type="ORF">BDN71DRAFT_745619</name>
</gene>
<proteinExistence type="predicted"/>
<dbReference type="OrthoDB" id="10326387at2759"/>
<reference evidence="1" key="1">
    <citation type="submission" date="2020-11" db="EMBL/GenBank/DDBJ databases">
        <authorList>
            <consortium name="DOE Joint Genome Institute"/>
            <person name="Ahrendt S."/>
            <person name="Riley R."/>
            <person name="Andreopoulos W."/>
            <person name="Labutti K."/>
            <person name="Pangilinan J."/>
            <person name="Ruiz-Duenas F.J."/>
            <person name="Barrasa J.M."/>
            <person name="Sanchez-Garcia M."/>
            <person name="Camarero S."/>
            <person name="Miyauchi S."/>
            <person name="Serrano A."/>
            <person name="Linde D."/>
            <person name="Babiker R."/>
            <person name="Drula E."/>
            <person name="Ayuso-Fernandez I."/>
            <person name="Pacheco R."/>
            <person name="Padilla G."/>
            <person name="Ferreira P."/>
            <person name="Barriuso J."/>
            <person name="Kellner H."/>
            <person name="Castanera R."/>
            <person name="Alfaro M."/>
            <person name="Ramirez L."/>
            <person name="Pisabarro A.G."/>
            <person name="Kuo A."/>
            <person name="Tritt A."/>
            <person name="Lipzen A."/>
            <person name="He G."/>
            <person name="Yan M."/>
            <person name="Ng V."/>
            <person name="Cullen D."/>
            <person name="Martin F."/>
            <person name="Rosso M.-N."/>
            <person name="Henrissat B."/>
            <person name="Hibbett D."/>
            <person name="Martinez A.T."/>
            <person name="Grigoriev I.V."/>
        </authorList>
    </citation>
    <scope>NUCLEOTIDE SEQUENCE</scope>
    <source>
        <strain evidence="1">ATCC 90797</strain>
    </source>
</reference>
<name>A0A9P5ZGI6_PLEER</name>
<dbReference type="AlphaFoldDB" id="A0A9P5ZGI6"/>
<keyword evidence="2" id="KW-1185">Reference proteome</keyword>
<dbReference type="Proteomes" id="UP000807025">
    <property type="component" value="Unassembled WGS sequence"/>
</dbReference>
<evidence type="ECO:0000313" key="1">
    <source>
        <dbReference type="EMBL" id="KAF9487022.1"/>
    </source>
</evidence>
<dbReference type="EMBL" id="MU154836">
    <property type="protein sequence ID" value="KAF9487022.1"/>
    <property type="molecule type" value="Genomic_DNA"/>
</dbReference>
<comment type="caution">
    <text evidence="1">The sequence shown here is derived from an EMBL/GenBank/DDBJ whole genome shotgun (WGS) entry which is preliminary data.</text>
</comment>
<evidence type="ECO:0000313" key="2">
    <source>
        <dbReference type="Proteomes" id="UP000807025"/>
    </source>
</evidence>
<sequence>MPCLPHDLLAYIVEAVYHPKTQWVLLTISRETSRFALTAVYRELSFDSRDAPSSYVARDPKYMISLEKLSLSDETNPHLRFTSSLNFFSYTSSDLGNNYLAPSPDGETHASHSGKHELLVVICGLRGITYKPISILGIPVQGTP</sequence>
<protein>
    <submittedName>
        <fullName evidence="1">Uncharacterized protein</fullName>
    </submittedName>
</protein>
<organism evidence="1 2">
    <name type="scientific">Pleurotus eryngii</name>
    <name type="common">Boletus of the steppes</name>
    <dbReference type="NCBI Taxonomy" id="5323"/>
    <lineage>
        <taxon>Eukaryota</taxon>
        <taxon>Fungi</taxon>
        <taxon>Dikarya</taxon>
        <taxon>Basidiomycota</taxon>
        <taxon>Agaricomycotina</taxon>
        <taxon>Agaricomycetes</taxon>
        <taxon>Agaricomycetidae</taxon>
        <taxon>Agaricales</taxon>
        <taxon>Pleurotineae</taxon>
        <taxon>Pleurotaceae</taxon>
        <taxon>Pleurotus</taxon>
    </lineage>
</organism>